<feature type="non-terminal residue" evidence="8">
    <location>
        <position position="120"/>
    </location>
</feature>
<accession>A0A1Y2BQU8</accession>
<keyword evidence="1" id="KW-0479">Metal-binding</keyword>
<feature type="domain" description="C2H2-type" evidence="7">
    <location>
        <begin position="61"/>
        <end position="88"/>
    </location>
</feature>
<dbReference type="EMBL" id="MCGO01000052">
    <property type="protein sequence ID" value="ORY37113.1"/>
    <property type="molecule type" value="Genomic_DNA"/>
</dbReference>
<protein>
    <recommendedName>
        <fullName evidence="7">C2H2-type domain-containing protein</fullName>
    </recommendedName>
</protein>
<dbReference type="SUPFAM" id="SSF57667">
    <property type="entry name" value="beta-beta-alpha zinc fingers"/>
    <property type="match status" value="1"/>
</dbReference>
<dbReference type="InterPro" id="IPR036236">
    <property type="entry name" value="Znf_C2H2_sf"/>
</dbReference>
<gene>
    <name evidence="8" type="ORF">BCR33DRAFT_470335</name>
</gene>
<organism evidence="8 9">
    <name type="scientific">Rhizoclosmatium globosum</name>
    <dbReference type="NCBI Taxonomy" id="329046"/>
    <lineage>
        <taxon>Eukaryota</taxon>
        <taxon>Fungi</taxon>
        <taxon>Fungi incertae sedis</taxon>
        <taxon>Chytridiomycota</taxon>
        <taxon>Chytridiomycota incertae sedis</taxon>
        <taxon>Chytridiomycetes</taxon>
        <taxon>Chytridiales</taxon>
        <taxon>Chytriomycetaceae</taxon>
        <taxon>Rhizoclosmatium</taxon>
    </lineage>
</organism>
<dbReference type="STRING" id="329046.A0A1Y2BQU8"/>
<evidence type="ECO:0000313" key="8">
    <source>
        <dbReference type="EMBL" id="ORY37113.1"/>
    </source>
</evidence>
<dbReference type="AlphaFoldDB" id="A0A1Y2BQU8"/>
<dbReference type="Gene3D" id="3.30.160.60">
    <property type="entry name" value="Classic Zinc Finger"/>
    <property type="match status" value="1"/>
</dbReference>
<dbReference type="FunFam" id="3.30.160.60:FF:000100">
    <property type="entry name" value="Zinc finger 45-like"/>
    <property type="match status" value="1"/>
</dbReference>
<evidence type="ECO:0000259" key="7">
    <source>
        <dbReference type="PROSITE" id="PS50157"/>
    </source>
</evidence>
<keyword evidence="4" id="KW-0862">Zinc</keyword>
<evidence type="ECO:0000256" key="1">
    <source>
        <dbReference type="ARBA" id="ARBA00022723"/>
    </source>
</evidence>
<evidence type="ECO:0000256" key="2">
    <source>
        <dbReference type="ARBA" id="ARBA00022737"/>
    </source>
</evidence>
<evidence type="ECO:0000256" key="6">
    <source>
        <dbReference type="SAM" id="MobiDB-lite"/>
    </source>
</evidence>
<sequence>MCQQLVITRTPPRYRCISYSNESKSDIQVPSTLPPSKSVAKHHTPQQIPLPNSQQPTAKTFECTQCLKTFTKKAYLKSHWVSHSDEYPYLCRLQKRGGGGCCTKRFRRSQDLVRHERTVR</sequence>
<dbReference type="PROSITE" id="PS50157">
    <property type="entry name" value="ZINC_FINGER_C2H2_2"/>
    <property type="match status" value="1"/>
</dbReference>
<evidence type="ECO:0000256" key="3">
    <source>
        <dbReference type="ARBA" id="ARBA00022771"/>
    </source>
</evidence>
<dbReference type="PANTHER" id="PTHR23235">
    <property type="entry name" value="KRUEPPEL-LIKE TRANSCRIPTION FACTOR"/>
    <property type="match status" value="1"/>
</dbReference>
<dbReference type="OrthoDB" id="2160997at2759"/>
<dbReference type="GO" id="GO:0000981">
    <property type="term" value="F:DNA-binding transcription factor activity, RNA polymerase II-specific"/>
    <property type="evidence" value="ECO:0007669"/>
    <property type="project" value="TreeGrafter"/>
</dbReference>
<proteinExistence type="predicted"/>
<name>A0A1Y2BQU8_9FUNG</name>
<feature type="region of interest" description="Disordered" evidence="6">
    <location>
        <begin position="24"/>
        <end position="56"/>
    </location>
</feature>
<keyword evidence="3 5" id="KW-0863">Zinc-finger</keyword>
<dbReference type="GO" id="GO:0008270">
    <property type="term" value="F:zinc ion binding"/>
    <property type="evidence" value="ECO:0007669"/>
    <property type="project" value="UniProtKB-KW"/>
</dbReference>
<evidence type="ECO:0000313" key="9">
    <source>
        <dbReference type="Proteomes" id="UP000193642"/>
    </source>
</evidence>
<feature type="compositionally biased region" description="Polar residues" evidence="6">
    <location>
        <begin position="45"/>
        <end position="56"/>
    </location>
</feature>
<feature type="compositionally biased region" description="Polar residues" evidence="6">
    <location>
        <begin position="24"/>
        <end position="35"/>
    </location>
</feature>
<reference evidence="8 9" key="1">
    <citation type="submission" date="2016-07" db="EMBL/GenBank/DDBJ databases">
        <title>Pervasive Adenine N6-methylation of Active Genes in Fungi.</title>
        <authorList>
            <consortium name="DOE Joint Genome Institute"/>
            <person name="Mondo S.J."/>
            <person name="Dannebaum R.O."/>
            <person name="Kuo R.C."/>
            <person name="Labutti K."/>
            <person name="Haridas S."/>
            <person name="Kuo A."/>
            <person name="Salamov A."/>
            <person name="Ahrendt S.R."/>
            <person name="Lipzen A."/>
            <person name="Sullivan W."/>
            <person name="Andreopoulos W.B."/>
            <person name="Clum A."/>
            <person name="Lindquist E."/>
            <person name="Daum C."/>
            <person name="Ramamoorthy G.K."/>
            <person name="Gryganskyi A."/>
            <person name="Culley D."/>
            <person name="Magnuson J.K."/>
            <person name="James T.Y."/>
            <person name="O'Malley M.A."/>
            <person name="Stajich J.E."/>
            <person name="Spatafora J.W."/>
            <person name="Visel A."/>
            <person name="Grigoriev I.V."/>
        </authorList>
    </citation>
    <scope>NUCLEOTIDE SEQUENCE [LARGE SCALE GENOMIC DNA]</scope>
    <source>
        <strain evidence="8 9">JEL800</strain>
    </source>
</reference>
<dbReference type="Pfam" id="PF00096">
    <property type="entry name" value="zf-C2H2"/>
    <property type="match status" value="1"/>
</dbReference>
<keyword evidence="9" id="KW-1185">Reference proteome</keyword>
<dbReference type="Proteomes" id="UP000193642">
    <property type="component" value="Unassembled WGS sequence"/>
</dbReference>
<evidence type="ECO:0000256" key="5">
    <source>
        <dbReference type="PROSITE-ProRule" id="PRU00042"/>
    </source>
</evidence>
<dbReference type="PROSITE" id="PS00028">
    <property type="entry name" value="ZINC_FINGER_C2H2_1"/>
    <property type="match status" value="1"/>
</dbReference>
<dbReference type="PANTHER" id="PTHR23235:SF120">
    <property type="entry name" value="KRUPPEL-LIKE FACTOR 15"/>
    <property type="match status" value="1"/>
</dbReference>
<evidence type="ECO:0000256" key="4">
    <source>
        <dbReference type="ARBA" id="ARBA00022833"/>
    </source>
</evidence>
<dbReference type="GO" id="GO:0000978">
    <property type="term" value="F:RNA polymerase II cis-regulatory region sequence-specific DNA binding"/>
    <property type="evidence" value="ECO:0007669"/>
    <property type="project" value="TreeGrafter"/>
</dbReference>
<comment type="caution">
    <text evidence="8">The sequence shown here is derived from an EMBL/GenBank/DDBJ whole genome shotgun (WGS) entry which is preliminary data.</text>
</comment>
<keyword evidence="2" id="KW-0677">Repeat</keyword>
<dbReference type="InterPro" id="IPR013087">
    <property type="entry name" value="Znf_C2H2_type"/>
</dbReference>